<keyword evidence="1" id="KW-0812">Transmembrane</keyword>
<proteinExistence type="predicted"/>
<gene>
    <name evidence="2" type="ORF">LCGC14_2005680</name>
</gene>
<reference evidence="2" key="1">
    <citation type="journal article" date="2015" name="Nature">
        <title>Complex archaea that bridge the gap between prokaryotes and eukaryotes.</title>
        <authorList>
            <person name="Spang A."/>
            <person name="Saw J.H."/>
            <person name="Jorgensen S.L."/>
            <person name="Zaremba-Niedzwiedzka K."/>
            <person name="Martijn J."/>
            <person name="Lind A.E."/>
            <person name="van Eijk R."/>
            <person name="Schleper C."/>
            <person name="Guy L."/>
            <person name="Ettema T.J."/>
        </authorList>
    </citation>
    <scope>NUCLEOTIDE SEQUENCE</scope>
</reference>
<evidence type="ECO:0000256" key="1">
    <source>
        <dbReference type="SAM" id="Phobius"/>
    </source>
</evidence>
<name>A0A0F9F1Y7_9ZZZZ</name>
<evidence type="ECO:0000313" key="2">
    <source>
        <dbReference type="EMBL" id="KKL80349.1"/>
    </source>
</evidence>
<accession>A0A0F9F1Y7</accession>
<protein>
    <submittedName>
        <fullName evidence="2">Uncharacterized protein</fullName>
    </submittedName>
</protein>
<dbReference type="AlphaFoldDB" id="A0A0F9F1Y7"/>
<feature type="non-terminal residue" evidence="2">
    <location>
        <position position="75"/>
    </location>
</feature>
<keyword evidence="1" id="KW-0472">Membrane</keyword>
<comment type="caution">
    <text evidence="2">The sequence shown here is derived from an EMBL/GenBank/DDBJ whole genome shotgun (WGS) entry which is preliminary data.</text>
</comment>
<keyword evidence="1" id="KW-1133">Transmembrane helix</keyword>
<feature type="transmembrane region" description="Helical" evidence="1">
    <location>
        <begin position="7"/>
        <end position="29"/>
    </location>
</feature>
<organism evidence="2">
    <name type="scientific">marine sediment metagenome</name>
    <dbReference type="NCBI Taxonomy" id="412755"/>
    <lineage>
        <taxon>unclassified sequences</taxon>
        <taxon>metagenomes</taxon>
        <taxon>ecological metagenomes</taxon>
    </lineage>
</organism>
<sequence length="75" mass="8288">MKEQTRNLLVGLTVLVSLAGLAVMIILFYEVPELLAYLRRCIGDGEDETPDTVIQRLSSPDFLLVLDDLGAHSQT</sequence>
<dbReference type="EMBL" id="LAZR01022880">
    <property type="protein sequence ID" value="KKL80349.1"/>
    <property type="molecule type" value="Genomic_DNA"/>
</dbReference>